<accession>A0AC58S6A6</accession>
<organism evidence="1 2">
    <name type="scientific">Nicotiana tabacum</name>
    <name type="common">Common tobacco</name>
    <dbReference type="NCBI Taxonomy" id="4097"/>
    <lineage>
        <taxon>Eukaryota</taxon>
        <taxon>Viridiplantae</taxon>
        <taxon>Streptophyta</taxon>
        <taxon>Embryophyta</taxon>
        <taxon>Tracheophyta</taxon>
        <taxon>Spermatophyta</taxon>
        <taxon>Magnoliopsida</taxon>
        <taxon>eudicotyledons</taxon>
        <taxon>Gunneridae</taxon>
        <taxon>Pentapetalae</taxon>
        <taxon>asterids</taxon>
        <taxon>lamiids</taxon>
        <taxon>Solanales</taxon>
        <taxon>Solanaceae</taxon>
        <taxon>Nicotianoideae</taxon>
        <taxon>Nicotianeae</taxon>
        <taxon>Nicotiana</taxon>
    </lineage>
</organism>
<sequence>MSYDIKVWRVIKKGNLLIPPRKDENGQVIVSTDPLDFDDYTDEQAIVIAVNAKTNILLYNAISGERYEKISSFETTKKIWDKLEVTYEGTNKVKEIRINLLVREYELFQMKYGESAEEMSPGLAKSLEI</sequence>
<evidence type="ECO:0000313" key="2">
    <source>
        <dbReference type="RefSeq" id="XP_075080424.1"/>
    </source>
</evidence>
<dbReference type="Proteomes" id="UP000790787">
    <property type="component" value="Chromosome 11"/>
</dbReference>
<protein>
    <submittedName>
        <fullName evidence="2">Uncharacterized protein LOC142165933</fullName>
    </submittedName>
</protein>
<dbReference type="RefSeq" id="XP_075080424.1">
    <property type="nucleotide sequence ID" value="XM_075224323.1"/>
</dbReference>
<name>A0AC58S6A6_TOBAC</name>
<reference evidence="1" key="1">
    <citation type="journal article" date="2014" name="Nat. Commun.">
        <title>The tobacco genome sequence and its comparison with those of tomato and potato.</title>
        <authorList>
            <person name="Sierro N."/>
            <person name="Battey J.N."/>
            <person name="Ouadi S."/>
            <person name="Bakaher N."/>
            <person name="Bovet L."/>
            <person name="Willig A."/>
            <person name="Goepfert S."/>
            <person name="Peitsch M.C."/>
            <person name="Ivanov N.V."/>
        </authorList>
    </citation>
    <scope>NUCLEOTIDE SEQUENCE [LARGE SCALE GENOMIC DNA]</scope>
</reference>
<reference evidence="2" key="2">
    <citation type="submission" date="2025-08" db="UniProtKB">
        <authorList>
            <consortium name="RefSeq"/>
        </authorList>
    </citation>
    <scope>IDENTIFICATION</scope>
    <source>
        <tissue evidence="2">Leaf</tissue>
    </source>
</reference>
<proteinExistence type="predicted"/>
<evidence type="ECO:0000313" key="1">
    <source>
        <dbReference type="Proteomes" id="UP000790787"/>
    </source>
</evidence>
<keyword evidence="1" id="KW-1185">Reference proteome</keyword>
<gene>
    <name evidence="2" type="primary">LOC142165933</name>
</gene>